<dbReference type="EMBL" id="FQUO01000006">
    <property type="protein sequence ID" value="SHF26995.1"/>
    <property type="molecule type" value="Genomic_DNA"/>
</dbReference>
<protein>
    <recommendedName>
        <fullName evidence="3">HNH endonuclease</fullName>
    </recommendedName>
</protein>
<reference evidence="1 2" key="1">
    <citation type="submission" date="2016-11" db="EMBL/GenBank/DDBJ databases">
        <authorList>
            <person name="Jaros S."/>
            <person name="Januszkiewicz K."/>
            <person name="Wedrychowicz H."/>
        </authorList>
    </citation>
    <scope>NUCLEOTIDE SEQUENCE [LARGE SCALE GENOMIC DNA]</scope>
    <source>
        <strain evidence="1 2">DSM 26897</strain>
    </source>
</reference>
<sequence>MPTGICRLCENQGELTYEHVPPRSAFNKLTKFRITPYLDYLKAPNPFEYQVKGKLHQGGIGFYSLCRSCNSFLGSKYVTTYTKYSNSFIDLAKRVENNHFVIIMENFQPVKVLKQIAAMFLSVNEDSFSRSNKDLREFVFNTESKELPPRFRFFNYLNSEGNFRHLPVQVKGSFNSGLTIVASEIAFPPLGHIMTINFDGSLPYHQEITHFKNFDLEQYASLELSIFRLPTYLPFLLDYRHRDTIVDNLKGA</sequence>
<accession>A0A1M5A9Z6</accession>
<gene>
    <name evidence="1" type="ORF">SAMN05444008_106175</name>
</gene>
<evidence type="ECO:0000313" key="1">
    <source>
        <dbReference type="EMBL" id="SHF26995.1"/>
    </source>
</evidence>
<organism evidence="1 2">
    <name type="scientific">Cnuella takakiae</name>
    <dbReference type="NCBI Taxonomy" id="1302690"/>
    <lineage>
        <taxon>Bacteria</taxon>
        <taxon>Pseudomonadati</taxon>
        <taxon>Bacteroidota</taxon>
        <taxon>Chitinophagia</taxon>
        <taxon>Chitinophagales</taxon>
        <taxon>Chitinophagaceae</taxon>
        <taxon>Cnuella</taxon>
    </lineage>
</organism>
<keyword evidence="2" id="KW-1185">Reference proteome</keyword>
<evidence type="ECO:0008006" key="3">
    <source>
        <dbReference type="Google" id="ProtNLM"/>
    </source>
</evidence>
<dbReference type="AlphaFoldDB" id="A0A1M5A9Z6"/>
<dbReference type="Proteomes" id="UP000184368">
    <property type="component" value="Unassembled WGS sequence"/>
</dbReference>
<evidence type="ECO:0000313" key="2">
    <source>
        <dbReference type="Proteomes" id="UP000184368"/>
    </source>
</evidence>
<proteinExistence type="predicted"/>
<name>A0A1M5A9Z6_9BACT</name>